<dbReference type="PRINTS" id="PR00778">
    <property type="entry name" value="HTHARSR"/>
</dbReference>
<keyword evidence="1" id="KW-0805">Transcription regulation</keyword>
<dbReference type="InterPro" id="IPR036390">
    <property type="entry name" value="WH_DNA-bd_sf"/>
</dbReference>
<dbReference type="Proteomes" id="UP000279673">
    <property type="component" value="Unassembled WGS sequence"/>
</dbReference>
<dbReference type="RefSeq" id="WP_121531260.1">
    <property type="nucleotide sequence ID" value="NZ_RCHI01000003.1"/>
</dbReference>
<evidence type="ECO:0000259" key="4">
    <source>
        <dbReference type="PROSITE" id="PS50987"/>
    </source>
</evidence>
<keyword evidence="2" id="KW-0238">DNA-binding</keyword>
<dbReference type="SMART" id="SM00418">
    <property type="entry name" value="HTH_ARSR"/>
    <property type="match status" value="1"/>
</dbReference>
<evidence type="ECO:0000256" key="2">
    <source>
        <dbReference type="ARBA" id="ARBA00023125"/>
    </source>
</evidence>
<keyword evidence="3" id="KW-0804">Transcription</keyword>
<feature type="domain" description="HTH arsR-type" evidence="4">
    <location>
        <begin position="30"/>
        <end position="123"/>
    </location>
</feature>
<keyword evidence="6" id="KW-1185">Reference proteome</keyword>
<gene>
    <name evidence="5" type="ORF">DYS74_04245</name>
</gene>
<evidence type="ECO:0000313" key="5">
    <source>
        <dbReference type="EMBL" id="RLL71830.1"/>
    </source>
</evidence>
<comment type="caution">
    <text evidence="5">The sequence shown here is derived from an EMBL/GenBank/DDBJ whole genome shotgun (WGS) entry which is preliminary data.</text>
</comment>
<dbReference type="AlphaFoldDB" id="A0A421BU45"/>
<dbReference type="InterPro" id="IPR036388">
    <property type="entry name" value="WH-like_DNA-bd_sf"/>
</dbReference>
<accession>A0A421BU45</accession>
<proteinExistence type="predicted"/>
<evidence type="ECO:0000256" key="3">
    <source>
        <dbReference type="ARBA" id="ARBA00023163"/>
    </source>
</evidence>
<reference evidence="5 6" key="1">
    <citation type="submission" date="2018-10" db="EMBL/GenBank/DDBJ databases">
        <title>Rhodobacter sp . BO-81.</title>
        <authorList>
            <person name="Im W.T."/>
        </authorList>
    </citation>
    <scope>NUCLEOTIDE SEQUENCE [LARGE SCALE GENOMIC DNA]</scope>
    <source>
        <strain evidence="5 6">BO-81</strain>
    </source>
</reference>
<dbReference type="Pfam" id="PF01022">
    <property type="entry name" value="HTH_5"/>
    <property type="match status" value="1"/>
</dbReference>
<dbReference type="GO" id="GO:0003677">
    <property type="term" value="F:DNA binding"/>
    <property type="evidence" value="ECO:0007669"/>
    <property type="project" value="UniProtKB-KW"/>
</dbReference>
<dbReference type="GO" id="GO:0003700">
    <property type="term" value="F:DNA-binding transcription factor activity"/>
    <property type="evidence" value="ECO:0007669"/>
    <property type="project" value="InterPro"/>
</dbReference>
<protein>
    <submittedName>
        <fullName evidence="5">ArsR family transcriptional regulator</fullName>
    </submittedName>
</protein>
<dbReference type="InterPro" id="IPR001845">
    <property type="entry name" value="HTH_ArsR_DNA-bd_dom"/>
</dbReference>
<dbReference type="NCBIfam" id="NF033788">
    <property type="entry name" value="HTH_metalloreg"/>
    <property type="match status" value="1"/>
</dbReference>
<sequence length="123" mass="13600">MAADGQEIIQTEATAADPAERCARLDADELMSRAQEASNLLKALAHEGRLMIMCHLSSGEKTVTELENLLESRQAAVSQQLARLRLEGLVTCRREGKAIYYSLSDPKAVRIVETVYEMFCKGI</sequence>
<dbReference type="PANTHER" id="PTHR43132">
    <property type="entry name" value="ARSENICAL RESISTANCE OPERON REPRESSOR ARSR-RELATED"/>
    <property type="match status" value="1"/>
</dbReference>
<dbReference type="Gene3D" id="1.10.10.10">
    <property type="entry name" value="Winged helix-like DNA-binding domain superfamily/Winged helix DNA-binding domain"/>
    <property type="match status" value="1"/>
</dbReference>
<evidence type="ECO:0000313" key="6">
    <source>
        <dbReference type="Proteomes" id="UP000279673"/>
    </source>
</evidence>
<dbReference type="SUPFAM" id="SSF46785">
    <property type="entry name" value="Winged helix' DNA-binding domain"/>
    <property type="match status" value="1"/>
</dbReference>
<dbReference type="CDD" id="cd00090">
    <property type="entry name" value="HTH_ARSR"/>
    <property type="match status" value="1"/>
</dbReference>
<dbReference type="PANTHER" id="PTHR43132:SF2">
    <property type="entry name" value="ARSENICAL RESISTANCE OPERON REPRESSOR ARSR-RELATED"/>
    <property type="match status" value="1"/>
</dbReference>
<evidence type="ECO:0000256" key="1">
    <source>
        <dbReference type="ARBA" id="ARBA00023015"/>
    </source>
</evidence>
<dbReference type="PROSITE" id="PS50987">
    <property type="entry name" value="HTH_ARSR_2"/>
    <property type="match status" value="1"/>
</dbReference>
<dbReference type="InterPro" id="IPR011991">
    <property type="entry name" value="ArsR-like_HTH"/>
</dbReference>
<name>A0A421BU45_9RHOB</name>
<dbReference type="InterPro" id="IPR051011">
    <property type="entry name" value="Metal_resp_trans_reg"/>
</dbReference>
<dbReference type="EMBL" id="RCHI01000003">
    <property type="protein sequence ID" value="RLL71830.1"/>
    <property type="molecule type" value="Genomic_DNA"/>
</dbReference>
<organism evidence="5 6">
    <name type="scientific">Paenirhodobacter hankyongi</name>
    <dbReference type="NCBI Taxonomy" id="2294033"/>
    <lineage>
        <taxon>Bacteria</taxon>
        <taxon>Pseudomonadati</taxon>
        <taxon>Pseudomonadota</taxon>
        <taxon>Alphaproteobacteria</taxon>
        <taxon>Rhodobacterales</taxon>
        <taxon>Rhodobacter group</taxon>
        <taxon>Paenirhodobacter</taxon>
    </lineage>
</organism>